<proteinExistence type="inferred from homology"/>
<keyword evidence="3" id="KW-0012">Acyltransferase</keyword>
<accession>A0AAW0L0K4</accession>
<protein>
    <submittedName>
        <fullName evidence="4">Vinorine synthase</fullName>
    </submittedName>
</protein>
<dbReference type="GO" id="GO:0016746">
    <property type="term" value="F:acyltransferase activity"/>
    <property type="evidence" value="ECO:0007669"/>
    <property type="project" value="UniProtKB-KW"/>
</dbReference>
<dbReference type="Proteomes" id="UP000237347">
    <property type="component" value="Unassembled WGS sequence"/>
</dbReference>
<name>A0AAW0L0K4_QUESU</name>
<comment type="caution">
    <text evidence="4">The sequence shown here is derived from an EMBL/GenBank/DDBJ whole genome shotgun (WGS) entry which is preliminary data.</text>
</comment>
<dbReference type="Gene3D" id="3.30.559.10">
    <property type="entry name" value="Chloramphenicol acetyltransferase-like domain"/>
    <property type="match status" value="2"/>
</dbReference>
<dbReference type="PANTHER" id="PTHR31623">
    <property type="entry name" value="F21J9.9"/>
    <property type="match status" value="1"/>
</dbReference>
<dbReference type="Pfam" id="PF02458">
    <property type="entry name" value="Transferase"/>
    <property type="match status" value="2"/>
</dbReference>
<dbReference type="PANTHER" id="PTHR31623:SF46">
    <property type="entry name" value="VINORINE SYNTHASE-LIKE"/>
    <property type="match status" value="1"/>
</dbReference>
<dbReference type="AlphaFoldDB" id="A0AAW0L0K4"/>
<evidence type="ECO:0000256" key="1">
    <source>
        <dbReference type="ARBA" id="ARBA00009861"/>
    </source>
</evidence>
<sequence>MNLSKSFKVISNEIIKPSSPTSTHLCHYQLSFLDQIMPPVYISSICLYNKNDAYSKFSSETAKSMLLPLAGCVKDNIIVDCNDEGSSFSTFVKDWASTSRGESEIYSQFQSSILFPPITSLSGIGSKAIMAKEKLVATDQLKSKIERLHIILHAVNLRTRMDPPLSDYSFGNLFQVTTTIASKETSREDWYGIVVKLRDAKRKIDKDYVIKLQGSEHLDILGKLSGKIMTQDNVILNFTALCGDMTLTLGGERLFLVGWVSLPFKNLITFSDSKLGDGIEAWIDLNAEDMVNFECDKEFLAYATTSSGFNVK</sequence>
<evidence type="ECO:0000313" key="4">
    <source>
        <dbReference type="EMBL" id="KAK7844078.1"/>
    </source>
</evidence>
<evidence type="ECO:0000256" key="3">
    <source>
        <dbReference type="ARBA" id="ARBA00023315"/>
    </source>
</evidence>
<dbReference type="InterPro" id="IPR023213">
    <property type="entry name" value="CAT-like_dom_sf"/>
</dbReference>
<reference evidence="4 5" key="1">
    <citation type="journal article" date="2018" name="Sci. Data">
        <title>The draft genome sequence of cork oak.</title>
        <authorList>
            <person name="Ramos A.M."/>
            <person name="Usie A."/>
            <person name="Barbosa P."/>
            <person name="Barros P.M."/>
            <person name="Capote T."/>
            <person name="Chaves I."/>
            <person name="Simoes F."/>
            <person name="Abreu I."/>
            <person name="Carrasquinho I."/>
            <person name="Faro C."/>
            <person name="Guimaraes J.B."/>
            <person name="Mendonca D."/>
            <person name="Nobrega F."/>
            <person name="Rodrigues L."/>
            <person name="Saibo N.J.M."/>
            <person name="Varela M.C."/>
            <person name="Egas C."/>
            <person name="Matos J."/>
            <person name="Miguel C.M."/>
            <person name="Oliveira M.M."/>
            <person name="Ricardo C.P."/>
            <person name="Goncalves S."/>
        </authorList>
    </citation>
    <scope>NUCLEOTIDE SEQUENCE [LARGE SCALE GENOMIC DNA]</scope>
    <source>
        <strain evidence="5">cv. HL8</strain>
    </source>
</reference>
<evidence type="ECO:0000313" key="5">
    <source>
        <dbReference type="Proteomes" id="UP000237347"/>
    </source>
</evidence>
<evidence type="ECO:0000256" key="2">
    <source>
        <dbReference type="ARBA" id="ARBA00022679"/>
    </source>
</evidence>
<dbReference type="EMBL" id="PKMF04000192">
    <property type="protein sequence ID" value="KAK7844078.1"/>
    <property type="molecule type" value="Genomic_DNA"/>
</dbReference>
<organism evidence="4 5">
    <name type="scientific">Quercus suber</name>
    <name type="common">Cork oak</name>
    <dbReference type="NCBI Taxonomy" id="58331"/>
    <lineage>
        <taxon>Eukaryota</taxon>
        <taxon>Viridiplantae</taxon>
        <taxon>Streptophyta</taxon>
        <taxon>Embryophyta</taxon>
        <taxon>Tracheophyta</taxon>
        <taxon>Spermatophyta</taxon>
        <taxon>Magnoliopsida</taxon>
        <taxon>eudicotyledons</taxon>
        <taxon>Gunneridae</taxon>
        <taxon>Pentapetalae</taxon>
        <taxon>rosids</taxon>
        <taxon>fabids</taxon>
        <taxon>Fagales</taxon>
        <taxon>Fagaceae</taxon>
        <taxon>Quercus</taxon>
    </lineage>
</organism>
<keyword evidence="5" id="KW-1185">Reference proteome</keyword>
<gene>
    <name evidence="4" type="primary">ACT_41</name>
    <name evidence="4" type="ORF">CFP56_011685</name>
</gene>
<comment type="similarity">
    <text evidence="1">Belongs to the plant acyltransferase family.</text>
</comment>
<keyword evidence="2" id="KW-0808">Transferase</keyword>